<organism evidence="1 2">
    <name type="scientific">Phocaeicola coprocola</name>
    <dbReference type="NCBI Taxonomy" id="310298"/>
    <lineage>
        <taxon>Bacteria</taxon>
        <taxon>Pseudomonadati</taxon>
        <taxon>Bacteroidota</taxon>
        <taxon>Bacteroidia</taxon>
        <taxon>Bacteroidales</taxon>
        <taxon>Bacteroidaceae</taxon>
        <taxon>Phocaeicola</taxon>
    </lineage>
</organism>
<dbReference type="RefSeq" id="WP_204481940.1">
    <property type="nucleotide sequence ID" value="NZ_JACJKK010000013.1"/>
</dbReference>
<protein>
    <submittedName>
        <fullName evidence="1">DUF3800 domain-containing protein</fullName>
    </submittedName>
</protein>
<dbReference type="Pfam" id="PF12686">
    <property type="entry name" value="DUF3800"/>
    <property type="match status" value="1"/>
</dbReference>
<gene>
    <name evidence="1" type="ORF">K8U81_04945</name>
</gene>
<dbReference type="EMBL" id="DYXD01000110">
    <property type="protein sequence ID" value="HJF07529.1"/>
    <property type="molecule type" value="Genomic_DNA"/>
</dbReference>
<dbReference type="AlphaFoldDB" id="A0A921FET0"/>
<reference evidence="1" key="2">
    <citation type="submission" date="2021-09" db="EMBL/GenBank/DDBJ databases">
        <authorList>
            <person name="Gilroy R."/>
        </authorList>
    </citation>
    <scope>NUCLEOTIDE SEQUENCE</scope>
    <source>
        <strain evidence="1">CHK165-8395</strain>
    </source>
</reference>
<name>A0A921FET0_9BACT</name>
<evidence type="ECO:0000313" key="2">
    <source>
        <dbReference type="Proteomes" id="UP000718012"/>
    </source>
</evidence>
<comment type="caution">
    <text evidence="1">The sequence shown here is derived from an EMBL/GenBank/DDBJ whole genome shotgun (WGS) entry which is preliminary data.</text>
</comment>
<sequence length="285" mass="33873">MYYIWFDESDKEGEFYSNFYGGILIKSEHLEKVLQMMKCIVEEVGLSGEEVKWQKVNQYTFDKYIRLVDFVFDLLENGFAKIRIFFRNNQFIPTGLTKEQKRNEFSLLYYQFIKHSFGLQYSNPTKRPVKLKLFIDDIPLKGEDKRIFESFLYKLNTDDVFNKGNIILAKGDIREVDSKKHLPLQLMDLILGAICFRLNDKHKIKDPETNRRGKRTKLKEQLYKHINSRIRKIKPGFNIGESTATILPSDKWEYPYMHWSFKPSNNIRDFTKSKGYKNSPHTSTE</sequence>
<accession>A0A921FET0</accession>
<proteinExistence type="predicted"/>
<dbReference type="InterPro" id="IPR024524">
    <property type="entry name" value="DUF3800"/>
</dbReference>
<dbReference type="Proteomes" id="UP000718012">
    <property type="component" value="Unassembled WGS sequence"/>
</dbReference>
<evidence type="ECO:0000313" key="1">
    <source>
        <dbReference type="EMBL" id="HJF07529.1"/>
    </source>
</evidence>
<reference evidence="1" key="1">
    <citation type="journal article" date="2021" name="PeerJ">
        <title>Extensive microbial diversity within the chicken gut microbiome revealed by metagenomics and culture.</title>
        <authorList>
            <person name="Gilroy R."/>
            <person name="Ravi A."/>
            <person name="Getino M."/>
            <person name="Pursley I."/>
            <person name="Horton D.L."/>
            <person name="Alikhan N.F."/>
            <person name="Baker D."/>
            <person name="Gharbi K."/>
            <person name="Hall N."/>
            <person name="Watson M."/>
            <person name="Adriaenssens E.M."/>
            <person name="Foster-Nyarko E."/>
            <person name="Jarju S."/>
            <person name="Secka A."/>
            <person name="Antonio M."/>
            <person name="Oren A."/>
            <person name="Chaudhuri R.R."/>
            <person name="La Ragione R."/>
            <person name="Hildebrand F."/>
            <person name="Pallen M.J."/>
        </authorList>
    </citation>
    <scope>NUCLEOTIDE SEQUENCE</scope>
    <source>
        <strain evidence="1">CHK165-8395</strain>
    </source>
</reference>